<dbReference type="InterPro" id="IPR002159">
    <property type="entry name" value="CD36_fam"/>
</dbReference>
<dbReference type="VEuPathDB" id="VectorBase:LDEU004696"/>
<evidence type="ECO:0000256" key="7">
    <source>
        <dbReference type="SAM" id="Phobius"/>
    </source>
</evidence>
<evidence type="ECO:0000256" key="2">
    <source>
        <dbReference type="ARBA" id="ARBA00010532"/>
    </source>
</evidence>
<name>A0A443SIJ6_9ACAR</name>
<dbReference type="AlphaFoldDB" id="A0A443SIJ6"/>
<organism evidence="8 9">
    <name type="scientific">Leptotrombidium deliense</name>
    <dbReference type="NCBI Taxonomy" id="299467"/>
    <lineage>
        <taxon>Eukaryota</taxon>
        <taxon>Metazoa</taxon>
        <taxon>Ecdysozoa</taxon>
        <taxon>Arthropoda</taxon>
        <taxon>Chelicerata</taxon>
        <taxon>Arachnida</taxon>
        <taxon>Acari</taxon>
        <taxon>Acariformes</taxon>
        <taxon>Trombidiformes</taxon>
        <taxon>Prostigmata</taxon>
        <taxon>Anystina</taxon>
        <taxon>Parasitengona</taxon>
        <taxon>Trombiculoidea</taxon>
        <taxon>Trombiculidae</taxon>
        <taxon>Leptotrombidium</taxon>
    </lineage>
</organism>
<sequence length="517" mass="58952">MYQKSAGKIAFLGVALVTIGTALIFSFSSILEFGVRHLQQLRRGSDAFQKWIELPIPLTIQFYIFEVINPRDVINGAKPILKERGPEWRKKEIIEYSEDGTRVKYWETKTYIFDPLRSVGSVDDEITIINAPMVSIGSFVEKVAQDQRGSHRNAHNMHTLNFSHTLCRIKCVLGTLTFGVLNILFAMYRTNLFIKKTPQELLFDGYRVRELDTLLTLAKPIEALGILEIPRVLPNNTFGLFYQRNATREAFYEVYTGTGDYSHKFTHYVSYRDKSKLDFWKGHFCNMINGTDGVMFQPFITKNDTLYVFAFDLCRSIHLKFLEETEVKGIPTYRFSPPTDMFYGPHKNKDNFCFCPWPETPEKCYLDGVLDISSCWKGAPIVLSNPHFLGSSADVYTSVEGLNPDPNIHTSYLDIEPRVGAVLKAHRRLQVNVKLDRITMLRQMGSLREQGIVPLLWLDESAEIDSAIETELNLKLMYPVKLGEFSFPAMIVAGIALIFASAFVFCCGKRDKTLVSA</sequence>
<evidence type="ECO:0000313" key="9">
    <source>
        <dbReference type="Proteomes" id="UP000288716"/>
    </source>
</evidence>
<dbReference type="GO" id="GO:0016020">
    <property type="term" value="C:membrane"/>
    <property type="evidence" value="ECO:0007669"/>
    <property type="project" value="UniProtKB-SubCell"/>
</dbReference>
<evidence type="ECO:0000313" key="8">
    <source>
        <dbReference type="EMBL" id="RWS27344.1"/>
    </source>
</evidence>
<dbReference type="GO" id="GO:0005044">
    <property type="term" value="F:scavenger receptor activity"/>
    <property type="evidence" value="ECO:0007669"/>
    <property type="project" value="TreeGrafter"/>
</dbReference>
<keyword evidence="6" id="KW-0325">Glycoprotein</keyword>
<protein>
    <submittedName>
        <fullName evidence="8">Lysosome membrane protein 2-like protein</fullName>
    </submittedName>
</protein>
<proteinExistence type="inferred from homology"/>
<evidence type="ECO:0000256" key="6">
    <source>
        <dbReference type="ARBA" id="ARBA00023180"/>
    </source>
</evidence>
<dbReference type="PRINTS" id="PR01609">
    <property type="entry name" value="CD36FAMILY"/>
</dbReference>
<dbReference type="STRING" id="299467.A0A443SIJ6"/>
<keyword evidence="4 7" id="KW-1133">Transmembrane helix</keyword>
<gene>
    <name evidence="8" type="ORF">B4U80_09449</name>
</gene>
<dbReference type="Proteomes" id="UP000288716">
    <property type="component" value="Unassembled WGS sequence"/>
</dbReference>
<dbReference type="PANTHER" id="PTHR11923:SF51">
    <property type="entry name" value="LYSOSOME MEMBRANE PROTEIN 2"/>
    <property type="match status" value="1"/>
</dbReference>
<dbReference type="PANTHER" id="PTHR11923">
    <property type="entry name" value="SCAVENGER RECEPTOR CLASS B TYPE-1 SR-B1"/>
    <property type="match status" value="1"/>
</dbReference>
<keyword evidence="3 7" id="KW-0812">Transmembrane</keyword>
<evidence type="ECO:0000256" key="5">
    <source>
        <dbReference type="ARBA" id="ARBA00023136"/>
    </source>
</evidence>
<dbReference type="GO" id="GO:0005737">
    <property type="term" value="C:cytoplasm"/>
    <property type="evidence" value="ECO:0007669"/>
    <property type="project" value="TreeGrafter"/>
</dbReference>
<dbReference type="Pfam" id="PF01130">
    <property type="entry name" value="CD36"/>
    <property type="match status" value="1"/>
</dbReference>
<keyword evidence="9" id="KW-1185">Reference proteome</keyword>
<evidence type="ECO:0000256" key="3">
    <source>
        <dbReference type="ARBA" id="ARBA00022692"/>
    </source>
</evidence>
<evidence type="ECO:0000256" key="4">
    <source>
        <dbReference type="ARBA" id="ARBA00022989"/>
    </source>
</evidence>
<comment type="similarity">
    <text evidence="2">Belongs to the CD36 family.</text>
</comment>
<keyword evidence="5 7" id="KW-0472">Membrane</keyword>
<dbReference type="EMBL" id="NCKV01002086">
    <property type="protein sequence ID" value="RWS27344.1"/>
    <property type="molecule type" value="Genomic_DNA"/>
</dbReference>
<reference evidence="8 9" key="1">
    <citation type="journal article" date="2018" name="Gigascience">
        <title>Genomes of trombidid mites reveal novel predicted allergens and laterally-transferred genes associated with secondary metabolism.</title>
        <authorList>
            <person name="Dong X."/>
            <person name="Chaisiri K."/>
            <person name="Xia D."/>
            <person name="Armstrong S.D."/>
            <person name="Fang Y."/>
            <person name="Donnelly M.J."/>
            <person name="Kadowaki T."/>
            <person name="McGarry J.W."/>
            <person name="Darby A.C."/>
            <person name="Makepeace B.L."/>
        </authorList>
    </citation>
    <scope>NUCLEOTIDE SEQUENCE [LARGE SCALE GENOMIC DNA]</scope>
    <source>
        <strain evidence="8">UoL-UT</strain>
    </source>
</reference>
<dbReference type="OrthoDB" id="18585at2759"/>
<evidence type="ECO:0000256" key="1">
    <source>
        <dbReference type="ARBA" id="ARBA00004370"/>
    </source>
</evidence>
<comment type="caution">
    <text evidence="8">The sequence shown here is derived from an EMBL/GenBank/DDBJ whole genome shotgun (WGS) entry which is preliminary data.</text>
</comment>
<feature type="transmembrane region" description="Helical" evidence="7">
    <location>
        <begin position="12"/>
        <end position="35"/>
    </location>
</feature>
<accession>A0A443SIJ6</accession>
<feature type="transmembrane region" description="Helical" evidence="7">
    <location>
        <begin position="485"/>
        <end position="507"/>
    </location>
</feature>
<comment type="subcellular location">
    <subcellularLocation>
        <location evidence="1">Membrane</location>
    </subcellularLocation>
</comment>